<dbReference type="Gene3D" id="3.30.70.270">
    <property type="match status" value="1"/>
</dbReference>
<proteinExistence type="predicted"/>
<dbReference type="Pfam" id="PF00078">
    <property type="entry name" value="RVT_1"/>
    <property type="match status" value="1"/>
</dbReference>
<dbReference type="InterPro" id="IPR043128">
    <property type="entry name" value="Rev_trsase/Diguanyl_cyclase"/>
</dbReference>
<dbReference type="CDD" id="cd01647">
    <property type="entry name" value="RT_LTR"/>
    <property type="match status" value="1"/>
</dbReference>
<dbReference type="InterPro" id="IPR053134">
    <property type="entry name" value="RNA-dir_DNA_polymerase"/>
</dbReference>
<dbReference type="PROSITE" id="PS50878">
    <property type="entry name" value="RT_POL"/>
    <property type="match status" value="1"/>
</dbReference>
<dbReference type="InterPro" id="IPR000477">
    <property type="entry name" value="RT_dom"/>
</dbReference>
<gene>
    <name evidence="2" type="ORF">Tci_012053</name>
</gene>
<dbReference type="GO" id="GO:0003964">
    <property type="term" value="F:RNA-directed DNA polymerase activity"/>
    <property type="evidence" value="ECO:0007669"/>
    <property type="project" value="UniProtKB-KW"/>
</dbReference>
<dbReference type="Gene3D" id="3.10.10.10">
    <property type="entry name" value="HIV Type 1 Reverse Transcriptase, subunit A, domain 1"/>
    <property type="match status" value="1"/>
</dbReference>
<dbReference type="InterPro" id="IPR043502">
    <property type="entry name" value="DNA/RNA_pol_sf"/>
</dbReference>
<dbReference type="PANTHER" id="PTHR24559">
    <property type="entry name" value="TRANSPOSON TY3-I GAG-POL POLYPROTEIN"/>
    <property type="match status" value="1"/>
</dbReference>
<dbReference type="Pfam" id="PF24626">
    <property type="entry name" value="SH3_Tf2-1"/>
    <property type="match status" value="1"/>
</dbReference>
<dbReference type="EMBL" id="BKCJ010001256">
    <property type="protein sequence ID" value="GEU40075.1"/>
    <property type="molecule type" value="Genomic_DNA"/>
</dbReference>
<keyword evidence="2" id="KW-0808">Transferase</keyword>
<organism evidence="2">
    <name type="scientific">Tanacetum cinerariifolium</name>
    <name type="common">Dalmatian daisy</name>
    <name type="synonym">Chrysanthemum cinerariifolium</name>
    <dbReference type="NCBI Taxonomy" id="118510"/>
    <lineage>
        <taxon>Eukaryota</taxon>
        <taxon>Viridiplantae</taxon>
        <taxon>Streptophyta</taxon>
        <taxon>Embryophyta</taxon>
        <taxon>Tracheophyta</taxon>
        <taxon>Spermatophyta</taxon>
        <taxon>Magnoliopsida</taxon>
        <taxon>eudicotyledons</taxon>
        <taxon>Gunneridae</taxon>
        <taxon>Pentapetalae</taxon>
        <taxon>asterids</taxon>
        <taxon>campanulids</taxon>
        <taxon>Asterales</taxon>
        <taxon>Asteraceae</taxon>
        <taxon>Asteroideae</taxon>
        <taxon>Anthemideae</taxon>
        <taxon>Anthemidinae</taxon>
        <taxon>Tanacetum</taxon>
    </lineage>
</organism>
<keyword evidence="2" id="KW-0548">Nucleotidyltransferase</keyword>
<dbReference type="PANTHER" id="PTHR24559:SF427">
    <property type="entry name" value="RNA-DIRECTED DNA POLYMERASE"/>
    <property type="match status" value="1"/>
</dbReference>
<dbReference type="AlphaFoldDB" id="A0A6L2JW29"/>
<reference evidence="2" key="1">
    <citation type="journal article" date="2019" name="Sci. Rep.">
        <title>Draft genome of Tanacetum cinerariifolium, the natural source of mosquito coil.</title>
        <authorList>
            <person name="Yamashiro T."/>
            <person name="Shiraishi A."/>
            <person name="Satake H."/>
            <person name="Nakayama K."/>
        </authorList>
    </citation>
    <scope>NUCLEOTIDE SEQUENCE</scope>
</reference>
<evidence type="ECO:0000313" key="2">
    <source>
        <dbReference type="EMBL" id="GEU40075.1"/>
    </source>
</evidence>
<feature type="domain" description="Reverse transcriptase" evidence="1">
    <location>
        <begin position="159"/>
        <end position="348"/>
    </location>
</feature>
<sequence>MALKKTPMSDAAIKALIAQGVADALADHEANRYRVVVLTQWFEKIESVFHISNCIVECQIKYAICTFLRNALTWWNSHVKTVSHDAAYGMSWKILMKMMTDKYCPRSEIKKLEIYVWNLKVEKYVGGLPDMIQGSVMASKPNTMQKAIEFANDQMDQKIHTFAERSSSSPWGAPVLFVKKKDGSFWMCIDYRELNKLTVKNHYPLPRIGDLFDQLQGSSVYSKIDLRSGYHQLRVHAEDIPKIAFRTSHGHYKFQVMPFGLTNALVVFMNLMNPVCKPYLDKFVVVFIDDILIYSRNQQEHDEHVKSILEVLKKEELKDNVVADALSQKERIKPIRVRAIVMNIGLNLLVKILNTQAEAKKDEKIKSEDIGGVIYFGKWGKLNPRYIRPFKVLTKVGTVAYRLEHPQQLSMVHSTFHISNLNKCLSDESLVISLDEIHIDDKLQFVEEPLAIMDREVKQVKADLYTHYQGSMEL</sequence>
<accession>A0A6L2JW29</accession>
<keyword evidence="2" id="KW-0695">RNA-directed DNA polymerase</keyword>
<evidence type="ECO:0000259" key="1">
    <source>
        <dbReference type="PROSITE" id="PS50878"/>
    </source>
</evidence>
<dbReference type="InterPro" id="IPR056924">
    <property type="entry name" value="SH3_Tf2-1"/>
</dbReference>
<comment type="caution">
    <text evidence="2">The sequence shown here is derived from an EMBL/GenBank/DDBJ whole genome shotgun (WGS) entry which is preliminary data.</text>
</comment>
<name>A0A6L2JW29_TANCI</name>
<dbReference type="SUPFAM" id="SSF56672">
    <property type="entry name" value="DNA/RNA polymerases"/>
    <property type="match status" value="1"/>
</dbReference>
<protein>
    <submittedName>
        <fullName evidence="2">Putative reverse transcriptase domain-containing protein</fullName>
    </submittedName>
</protein>